<feature type="compositionally biased region" description="Low complexity" evidence="1">
    <location>
        <begin position="80"/>
        <end position="90"/>
    </location>
</feature>
<evidence type="ECO:0000313" key="5">
    <source>
        <dbReference type="Proteomes" id="UP000317835"/>
    </source>
</evidence>
<dbReference type="InterPro" id="IPR008756">
    <property type="entry name" value="Peptidase_M56"/>
</dbReference>
<dbReference type="PANTHER" id="PTHR34978">
    <property type="entry name" value="POSSIBLE SENSOR-TRANSDUCER PROTEIN BLAR"/>
    <property type="match status" value="1"/>
</dbReference>
<name>A0A518H2K1_9BACT</name>
<dbReference type="Proteomes" id="UP000317835">
    <property type="component" value="Chromosome"/>
</dbReference>
<keyword evidence="2" id="KW-0812">Transmembrane</keyword>
<evidence type="ECO:0000259" key="3">
    <source>
        <dbReference type="Pfam" id="PF05569"/>
    </source>
</evidence>
<accession>A0A518H2K1</accession>
<dbReference type="RefSeq" id="WP_145270372.1">
    <property type="nucleotide sequence ID" value="NZ_CP036426.1"/>
</dbReference>
<dbReference type="KEGG" id="tpla:ElP_29520"/>
<keyword evidence="2" id="KW-0472">Membrane</keyword>
<dbReference type="EMBL" id="CP036426">
    <property type="protein sequence ID" value="QDV35050.1"/>
    <property type="molecule type" value="Genomic_DNA"/>
</dbReference>
<keyword evidence="5" id="KW-1185">Reference proteome</keyword>
<evidence type="ECO:0000256" key="1">
    <source>
        <dbReference type="SAM" id="MobiDB-lite"/>
    </source>
</evidence>
<evidence type="ECO:0000313" key="4">
    <source>
        <dbReference type="EMBL" id="QDV35050.1"/>
    </source>
</evidence>
<dbReference type="PANTHER" id="PTHR34978:SF3">
    <property type="entry name" value="SLR0241 PROTEIN"/>
    <property type="match status" value="1"/>
</dbReference>
<dbReference type="OrthoDB" id="291597at2"/>
<gene>
    <name evidence="4" type="primary">blaR1_3</name>
    <name evidence="4" type="ORF">ElP_29520</name>
</gene>
<feature type="transmembrane region" description="Helical" evidence="2">
    <location>
        <begin position="22"/>
        <end position="41"/>
    </location>
</feature>
<proteinExistence type="predicted"/>
<feature type="domain" description="Peptidase M56" evidence="3">
    <location>
        <begin position="171"/>
        <end position="307"/>
    </location>
</feature>
<organism evidence="4 5">
    <name type="scientific">Tautonia plasticadhaerens</name>
    <dbReference type="NCBI Taxonomy" id="2527974"/>
    <lineage>
        <taxon>Bacteria</taxon>
        <taxon>Pseudomonadati</taxon>
        <taxon>Planctomycetota</taxon>
        <taxon>Planctomycetia</taxon>
        <taxon>Isosphaerales</taxon>
        <taxon>Isosphaeraceae</taxon>
        <taxon>Tautonia</taxon>
    </lineage>
</organism>
<feature type="region of interest" description="Disordered" evidence="1">
    <location>
        <begin position="306"/>
        <end position="325"/>
    </location>
</feature>
<feature type="region of interest" description="Disordered" evidence="1">
    <location>
        <begin position="80"/>
        <end position="114"/>
    </location>
</feature>
<dbReference type="AlphaFoldDB" id="A0A518H2K1"/>
<feature type="compositionally biased region" description="Low complexity" evidence="1">
    <location>
        <begin position="306"/>
        <end position="318"/>
    </location>
</feature>
<feature type="transmembrane region" description="Helical" evidence="2">
    <location>
        <begin position="53"/>
        <end position="72"/>
    </location>
</feature>
<protein>
    <submittedName>
        <fullName evidence="4">Regulatory protein BlaR1</fullName>
    </submittedName>
</protein>
<dbReference type="InterPro" id="IPR052173">
    <property type="entry name" value="Beta-lactam_resp_regulator"/>
</dbReference>
<dbReference type="CDD" id="cd07341">
    <property type="entry name" value="M56_BlaR1_MecR1_like"/>
    <property type="match status" value="1"/>
</dbReference>
<reference evidence="4 5" key="1">
    <citation type="submission" date="2019-02" db="EMBL/GenBank/DDBJ databases">
        <title>Deep-cultivation of Planctomycetes and their phenomic and genomic characterization uncovers novel biology.</title>
        <authorList>
            <person name="Wiegand S."/>
            <person name="Jogler M."/>
            <person name="Boedeker C."/>
            <person name="Pinto D."/>
            <person name="Vollmers J."/>
            <person name="Rivas-Marin E."/>
            <person name="Kohn T."/>
            <person name="Peeters S.H."/>
            <person name="Heuer A."/>
            <person name="Rast P."/>
            <person name="Oberbeckmann S."/>
            <person name="Bunk B."/>
            <person name="Jeske O."/>
            <person name="Meyerdierks A."/>
            <person name="Storesund J.E."/>
            <person name="Kallscheuer N."/>
            <person name="Luecker S."/>
            <person name="Lage O.M."/>
            <person name="Pohl T."/>
            <person name="Merkel B.J."/>
            <person name="Hornburger P."/>
            <person name="Mueller R.-W."/>
            <person name="Bruemmer F."/>
            <person name="Labrenz M."/>
            <person name="Spormann A.M."/>
            <person name="Op den Camp H."/>
            <person name="Overmann J."/>
            <person name="Amann R."/>
            <person name="Jetten M.S.M."/>
            <person name="Mascher T."/>
            <person name="Medema M.H."/>
            <person name="Devos D.P."/>
            <person name="Kaster A.-K."/>
            <person name="Ovreas L."/>
            <person name="Rohde M."/>
            <person name="Galperin M.Y."/>
            <person name="Jogler C."/>
        </authorList>
    </citation>
    <scope>NUCLEOTIDE SEQUENCE [LARGE SCALE GENOMIC DNA]</scope>
    <source>
        <strain evidence="4 5">ElP</strain>
    </source>
</reference>
<sequence>MIPADVPGIEALDRLAGSWAGLAWAVLWQSTLLVGAFTLVSRALRRSSPGLRYWLWQVAAVKLLLMPIWSVSVSLPATAAGDDGPGPARGAIDRPGRSFEGPTTGPAPFPISVEEGDQAPIDSARGWPRLGEVGWRTWLMLGWGLAVAFQGSRIVRQRRRLDLLLGRARLADDPGLVALAARLSDRVGLRRPPRVLVVDGIDSPFVCGLARPTLVMPDGLPELLDPGALRSVLLHELAHLRRRDLLWDWIPTLARVLFPMLPAALVVSARIRLERELACDQVAMVLGGQDAAGYASTLVAVVGRSSAPPAPRSSARAPIDVPTIP</sequence>
<dbReference type="Gene3D" id="3.30.2010.10">
    <property type="entry name" value="Metalloproteases ('zincins'), catalytic domain"/>
    <property type="match status" value="1"/>
</dbReference>
<keyword evidence="2" id="KW-1133">Transmembrane helix</keyword>
<evidence type="ECO:0000256" key="2">
    <source>
        <dbReference type="SAM" id="Phobius"/>
    </source>
</evidence>
<dbReference type="Pfam" id="PF05569">
    <property type="entry name" value="Peptidase_M56"/>
    <property type="match status" value="1"/>
</dbReference>